<dbReference type="Proteomes" id="UP000239010">
    <property type="component" value="Unassembled WGS sequence"/>
</dbReference>
<reference evidence="1 2" key="1">
    <citation type="submission" date="2017-11" db="EMBL/GenBank/DDBJ databases">
        <title>Genome sequence of Entomoplasma ellychniae ELCN-1 (ATCC 43707).</title>
        <authorList>
            <person name="Lo W.-S."/>
            <person name="Gasparich G.E."/>
            <person name="Kuo C.-H."/>
        </authorList>
    </citation>
    <scope>NUCLEOTIDE SEQUENCE [LARGE SCALE GENOMIC DNA]</scope>
    <source>
        <strain evidence="1 2">ELCN-1</strain>
    </source>
</reference>
<comment type="caution">
    <text evidence="1">The sequence shown here is derived from an EMBL/GenBank/DDBJ whole genome shotgun (WGS) entry which is preliminary data.</text>
</comment>
<dbReference type="RefSeq" id="WP_104206178.1">
    <property type="nucleotide sequence ID" value="NZ_PHND01000001.1"/>
</dbReference>
<evidence type="ECO:0000313" key="2">
    <source>
        <dbReference type="Proteomes" id="UP000239010"/>
    </source>
</evidence>
<organism evidence="1 2">
    <name type="scientific">Entomoplasma ellychniae</name>
    <dbReference type="NCBI Taxonomy" id="2114"/>
    <lineage>
        <taxon>Bacteria</taxon>
        <taxon>Bacillati</taxon>
        <taxon>Mycoplasmatota</taxon>
        <taxon>Mollicutes</taxon>
        <taxon>Entomoplasmatales</taxon>
        <taxon>Entomoplasmataceae</taxon>
        <taxon>Entomoplasma</taxon>
    </lineage>
</organism>
<dbReference type="SUPFAM" id="SSF116734">
    <property type="entry name" value="DNA methylase specificity domain"/>
    <property type="match status" value="1"/>
</dbReference>
<sequence length="233" mass="27014">MPKMNPNVACGLNIEIPSIKEQQKIIDIIEPIEFMKNKILKTKERLLELIKVFSNFIIDDNGNKLNIIFQKEIKTKSGFYSQTADIGNFNNKIKKISFFENLPSRARIIFEKNTLYISKLLGEKKFLFRNHDKDLILSNGMWGIKSNNEFAFSNLSFFMSEIFYEHKSLFATGTTMVGLNEQSLNKIISKIKIKNDENFEKLMFVLFNSISVVSDIEDYLEKNITLLSSLLIK</sequence>
<name>A0A8E2QWR8_9MOLU</name>
<protein>
    <submittedName>
        <fullName evidence="1">Type I restriction enzyme, S subunit</fullName>
    </submittedName>
</protein>
<proteinExistence type="predicted"/>
<dbReference type="AlphaFoldDB" id="A0A8E2QWR8"/>
<keyword evidence="2" id="KW-1185">Reference proteome</keyword>
<accession>A0A8E2QWR8</accession>
<dbReference type="EMBL" id="PHND01000001">
    <property type="protein sequence ID" value="PPE05106.1"/>
    <property type="molecule type" value="Genomic_DNA"/>
</dbReference>
<evidence type="ECO:0000313" key="1">
    <source>
        <dbReference type="EMBL" id="PPE05106.1"/>
    </source>
</evidence>
<gene>
    <name evidence="1" type="primary">hsdS</name>
    <name evidence="1" type="ORF">EELLY_v1c07940</name>
</gene>